<reference evidence="2 3" key="1">
    <citation type="submission" date="2019-03" db="EMBL/GenBank/DDBJ databases">
        <title>Genomic Encyclopedia of Type Strains, Phase IV (KMG-IV): sequencing the most valuable type-strain genomes for metagenomic binning, comparative biology and taxonomic classification.</title>
        <authorList>
            <person name="Goeker M."/>
        </authorList>
    </citation>
    <scope>NUCLEOTIDE SEQUENCE [LARGE SCALE GENOMIC DNA]</scope>
    <source>
        <strain evidence="2 3">DSM 104836</strain>
    </source>
</reference>
<dbReference type="RefSeq" id="WP_243651879.1">
    <property type="nucleotide sequence ID" value="NZ_SLZU01000004.1"/>
</dbReference>
<dbReference type="Gene3D" id="3.90.550.10">
    <property type="entry name" value="Spore Coat Polysaccharide Biosynthesis Protein SpsA, Chain A"/>
    <property type="match status" value="1"/>
</dbReference>
<dbReference type="AlphaFoldDB" id="A0A4R3JIS8"/>
<organism evidence="2 3">
    <name type="scientific">Primorskyibacter sedentarius</name>
    <dbReference type="NCBI Taxonomy" id="745311"/>
    <lineage>
        <taxon>Bacteria</taxon>
        <taxon>Pseudomonadati</taxon>
        <taxon>Pseudomonadota</taxon>
        <taxon>Alphaproteobacteria</taxon>
        <taxon>Rhodobacterales</taxon>
        <taxon>Roseobacteraceae</taxon>
        <taxon>Primorskyibacter</taxon>
    </lineage>
</organism>
<gene>
    <name evidence="2" type="ORF">EDD52_10489</name>
</gene>
<evidence type="ECO:0000313" key="3">
    <source>
        <dbReference type="Proteomes" id="UP000295696"/>
    </source>
</evidence>
<name>A0A4R3JIS8_9RHOB</name>
<dbReference type="InterPro" id="IPR001173">
    <property type="entry name" value="Glyco_trans_2-like"/>
</dbReference>
<dbReference type="SUPFAM" id="SSF53448">
    <property type="entry name" value="Nucleotide-diphospho-sugar transferases"/>
    <property type="match status" value="1"/>
</dbReference>
<evidence type="ECO:0000259" key="1">
    <source>
        <dbReference type="Pfam" id="PF00535"/>
    </source>
</evidence>
<protein>
    <submittedName>
        <fullName evidence="2">Glycosyl transferase family 2</fullName>
    </submittedName>
</protein>
<proteinExistence type="predicted"/>
<dbReference type="GO" id="GO:0016740">
    <property type="term" value="F:transferase activity"/>
    <property type="evidence" value="ECO:0007669"/>
    <property type="project" value="UniProtKB-KW"/>
</dbReference>
<sequence length="298" mass="32477">MATHDGAGTLRAQIDSILGQTVRPRWFLASDDGSTDGTCEILQEYADNQELTVFEGPCKGATENFLTLLAALPQDAEYAALSDQDDVWLPQKLERAAHGLACLPHGQPALFCARALICNDDLSSCHAAPMPDRAPGFRHALVQNVAGGNCMVLNRAAIELVQSARSEAGEPPYHDWWIYQLISGAGGAILLDDVPTVKYRQHARNAVGSGHHGLGALLRRPFRVLSGSYGRTTQKHADALQRSAHRLTPENRALLADFIAARRAAPLDRLRRLRQLGVYRQGRAGTFMLWCAAILGRV</sequence>
<accession>A0A4R3JIS8</accession>
<dbReference type="Proteomes" id="UP000295696">
    <property type="component" value="Unassembled WGS sequence"/>
</dbReference>
<evidence type="ECO:0000313" key="2">
    <source>
        <dbReference type="EMBL" id="TCS65303.1"/>
    </source>
</evidence>
<dbReference type="Pfam" id="PF00535">
    <property type="entry name" value="Glycos_transf_2"/>
    <property type="match status" value="1"/>
</dbReference>
<comment type="caution">
    <text evidence="2">The sequence shown here is derived from an EMBL/GenBank/DDBJ whole genome shotgun (WGS) entry which is preliminary data.</text>
</comment>
<keyword evidence="2" id="KW-0808">Transferase</keyword>
<dbReference type="EMBL" id="SLZU01000004">
    <property type="protein sequence ID" value="TCS65303.1"/>
    <property type="molecule type" value="Genomic_DNA"/>
</dbReference>
<keyword evidence="3" id="KW-1185">Reference proteome</keyword>
<dbReference type="InterPro" id="IPR029044">
    <property type="entry name" value="Nucleotide-diphossugar_trans"/>
</dbReference>
<feature type="domain" description="Glycosyltransferase 2-like" evidence="1">
    <location>
        <begin position="2"/>
        <end position="97"/>
    </location>
</feature>